<feature type="transmembrane region" description="Helical" evidence="13">
    <location>
        <begin position="454"/>
        <end position="477"/>
    </location>
</feature>
<dbReference type="PROSITE" id="PS00211">
    <property type="entry name" value="ABC_TRANSPORTER_1"/>
    <property type="match status" value="1"/>
</dbReference>
<evidence type="ECO:0000259" key="14">
    <source>
        <dbReference type="PROSITE" id="PS50893"/>
    </source>
</evidence>
<feature type="transmembrane region" description="Helical" evidence="13">
    <location>
        <begin position="483"/>
        <end position="501"/>
    </location>
</feature>
<feature type="region of interest" description="Disordered" evidence="12">
    <location>
        <begin position="1"/>
        <end position="54"/>
    </location>
</feature>
<dbReference type="GO" id="GO:0005524">
    <property type="term" value="F:ATP binding"/>
    <property type="evidence" value="ECO:0007669"/>
    <property type="project" value="UniProtKB-KW"/>
</dbReference>
<dbReference type="EMBL" id="JAVRJZ010000016">
    <property type="protein sequence ID" value="KAK2710747.1"/>
    <property type="molecule type" value="Genomic_DNA"/>
</dbReference>
<keyword evidence="5" id="KW-0547">Nucleotide-binding</keyword>
<feature type="region of interest" description="Disordered" evidence="12">
    <location>
        <begin position="1777"/>
        <end position="1800"/>
    </location>
</feature>
<feature type="transmembrane region" description="Helical" evidence="13">
    <location>
        <begin position="561"/>
        <end position="579"/>
    </location>
</feature>
<sequence length="1879" mass="210929">MMGDEKSHPRVTSHVYFNDDDRTKKKRNNSGGSTSSTGSESSSTPKHQPPSRNKLKRALSENYQMQSRPLVVANNSSGFSKLKLLLWKNWVVQKRHKIQTVSEVALPVFFASLLVIIRDLAPANRYPEATFYPPIDINHMPNIPRNSLLPTGSNMASIDTTNITAQLSAKLLDESLTSFGFLRGFEWPLAWAPNNSLVQTVMETIGDKLGLEVRGHGFATEQEMVDHILGNYNGLLTGEKVDFLGGVVFISNLQYTDSFPKDIKYKIRLKGNPRIKNEDRNPLGPAETWMTDYQYPFFQVPGPRNRNRSDGGSPGYYKEGFLAIQQAISVTISNMIIGRNILDENLIVMRRFPYPPYFDDKFMVALQGWLPLIIMLSFIYPALNIVKSIVHEKERRLKESMKMMGLPNWLHWTAWFIKSLGFLIVTIGLLTLVLKSTLLGRSSLAVLEKSDSSLLFFFLLIFTITSICFCFLLTVLFSKANSAATGAGIIWFMTYCPYFFLQLRYTTLTRKDKLVACILSNTAMAFAAQIISMFEGASAGIQWDTLFRGVSPDDDFTFGDVLVMLAIDAFIYLILAFYIEAVFPGEYGVPLPWYFPFMKSYWCRTSWDEIDPLSMEVTDNRIPPSEFIEEEPLGLRAGVQIKNLTKMYKKGRIAVNDLSINMFESQITVLLGHNGAGKTTTMSLLTGLFPPTSGTAIVNGFDIRNDMENVRGSLGLCPQHDVLFDELTVEEHLHFFCKLKGYPSNMVKAETDRMLKALQLEPKRRAQSQTLSGGMKRKLSVGIALCADSKVVMLDEPTSGMDPAARRATWDLLQEEKVGRTILLTTHFMEEADLLGDRIAIMAAGRIQCAGSSLFLKKRYGAGYHLVVVKDKQCDVSKITGLIQRYIPETEIDQNVGAELSYVLPSDKSSKFYQLFTEIENSKDELRISSYGASVTTMEEVFIRVGEKAEEAELAKEASNGISEIKSSFHSNYIDEDFPSLEYHMDIWGKNASYSMTRLVDDETLKTGCSLRWQQFYAMLVKKTLFTFRNWMLFAAQLVIPIVFLIVCLIVVQTIPGIEDSKPLTATLENYIGTTTTVEINSTSDPVTAALYSSYINSPDFSDPHKLIFVNARNSSVERFYVKKAEEDVSSVNMHYVVGASFHEKRRPKGKRVITGWFNNQAFHTPALSLNLIHNALLRYYSLVPEYKITVINHPLPYDDISKLNRDTSGSSLGFQVGFNVSFGMSFLTASFVLFLVKEKITKAKHLQFVSGVNSLIYWSASFLWDFVNYLIPCVGILLTFLVFQEEGYISAEQQGRFVIVFLLFGWAMLPLIYLLSFLFTIPSTGFTRITMFNLFTGLASMITVMILQIPELDLGYAADLVHSVFLALPSYSLGMAFNHLYTNVRAVEYCSKDIVQMACKTGFMPNPCCKEQQNCGGVPCIQWNTNILGWDGLGVGKELVFLALDGFVFVVLLFIIESKVLEKLRYWILSHQSFVDRGQYADVEEGGNVNVMDTDVEREKEYIQLTPLSKLSKDNTLIIRDLMKIYPGNFLAVDGMCVGVRRGEVFGLLGVNGAGKTTTFKMLTGDETITFGDCFLESFSVKKNIKQVQQRLGYCPQFDAVIEEMTGRETLQMFARLRGVAERRIENLIDDLSQRLLLTPHIDKQIKELSGGNKRKLSTAVALVGEPPIVFLDEPTTGMDPVARRQLWDVITHVRDNGQAVILTSHSMEECEALCTRIAIMVNGQLKCLGSAQHLKSRFGQGYTLIAKVRGATAENPRVPLSRTTSGPTVAFRGSVRQRSSGVQNPRGALPSPPVSGSPPDMGPLMDFIQLHFPGCQLKDYHQGLVHYHLPEHGLSWAKIFGLMESAKSKYSIEDYSVGQTSLEQVFLNFAKSQTTDD</sequence>
<evidence type="ECO:0000256" key="12">
    <source>
        <dbReference type="SAM" id="MobiDB-lite"/>
    </source>
</evidence>
<evidence type="ECO:0000256" key="4">
    <source>
        <dbReference type="ARBA" id="ARBA00022737"/>
    </source>
</evidence>
<keyword evidence="6" id="KW-0067">ATP-binding</keyword>
<feature type="transmembrane region" description="Helical" evidence="13">
    <location>
        <begin position="1213"/>
        <end position="1237"/>
    </location>
</feature>
<dbReference type="GO" id="GO:0012505">
    <property type="term" value="C:endomembrane system"/>
    <property type="evidence" value="ECO:0007669"/>
    <property type="project" value="UniProtKB-SubCell"/>
</dbReference>
<dbReference type="EMBL" id="JAVRJZ010000016">
    <property type="protein sequence ID" value="KAK2710746.1"/>
    <property type="molecule type" value="Genomic_DNA"/>
</dbReference>
<feature type="transmembrane region" description="Helical" evidence="13">
    <location>
        <begin position="369"/>
        <end position="389"/>
    </location>
</feature>
<dbReference type="Proteomes" id="UP001187531">
    <property type="component" value="Unassembled WGS sequence"/>
</dbReference>
<proteinExistence type="predicted"/>
<evidence type="ECO:0000256" key="5">
    <source>
        <dbReference type="ARBA" id="ARBA00022741"/>
    </source>
</evidence>
<dbReference type="GO" id="GO:0140359">
    <property type="term" value="F:ABC-type transporter activity"/>
    <property type="evidence" value="ECO:0007669"/>
    <property type="project" value="InterPro"/>
</dbReference>
<dbReference type="SMART" id="SM00382">
    <property type="entry name" value="AAA"/>
    <property type="match status" value="2"/>
</dbReference>
<name>A0AA88HTG5_ARTSF</name>
<keyword evidence="16" id="KW-1185">Reference proteome</keyword>
<accession>A0AA88HTG5</accession>
<keyword evidence="8" id="KW-0445">Lipid transport</keyword>
<evidence type="ECO:0000256" key="2">
    <source>
        <dbReference type="ARBA" id="ARBA00022448"/>
    </source>
</evidence>
<dbReference type="GO" id="GO:0016887">
    <property type="term" value="F:ATP hydrolysis activity"/>
    <property type="evidence" value="ECO:0007669"/>
    <property type="project" value="InterPro"/>
</dbReference>
<keyword evidence="7 13" id="KW-1133">Transmembrane helix</keyword>
<evidence type="ECO:0000256" key="7">
    <source>
        <dbReference type="ARBA" id="ARBA00022989"/>
    </source>
</evidence>
<evidence type="ECO:0000256" key="10">
    <source>
        <dbReference type="ARBA" id="ARBA00023180"/>
    </source>
</evidence>
<dbReference type="GO" id="GO:0005319">
    <property type="term" value="F:lipid transporter activity"/>
    <property type="evidence" value="ECO:0007669"/>
    <property type="project" value="TreeGrafter"/>
</dbReference>
<dbReference type="InterPro" id="IPR013525">
    <property type="entry name" value="ABC2_TM"/>
</dbReference>
<keyword evidence="2" id="KW-0813">Transport</keyword>
<evidence type="ECO:0000256" key="8">
    <source>
        <dbReference type="ARBA" id="ARBA00023055"/>
    </source>
</evidence>
<evidence type="ECO:0000256" key="13">
    <source>
        <dbReference type="SAM" id="Phobius"/>
    </source>
</evidence>
<evidence type="ECO:0000256" key="9">
    <source>
        <dbReference type="ARBA" id="ARBA00023136"/>
    </source>
</evidence>
<dbReference type="PANTHER" id="PTHR19229">
    <property type="entry name" value="ATP-BINDING CASSETTE TRANSPORTER SUBFAMILY A ABCA"/>
    <property type="match status" value="1"/>
</dbReference>
<dbReference type="Pfam" id="PF12698">
    <property type="entry name" value="ABC2_membrane_3"/>
    <property type="match status" value="2"/>
</dbReference>
<organism evidence="15 16">
    <name type="scientific">Artemia franciscana</name>
    <name type="common">Brine shrimp</name>
    <name type="synonym">Artemia sanfranciscana</name>
    <dbReference type="NCBI Taxonomy" id="6661"/>
    <lineage>
        <taxon>Eukaryota</taxon>
        <taxon>Metazoa</taxon>
        <taxon>Ecdysozoa</taxon>
        <taxon>Arthropoda</taxon>
        <taxon>Crustacea</taxon>
        <taxon>Branchiopoda</taxon>
        <taxon>Anostraca</taxon>
        <taxon>Artemiidae</taxon>
        <taxon>Artemia</taxon>
    </lineage>
</organism>
<feature type="compositionally biased region" description="Low complexity" evidence="12">
    <location>
        <begin position="30"/>
        <end position="44"/>
    </location>
</feature>
<feature type="transmembrane region" description="Helical" evidence="13">
    <location>
        <begin position="1296"/>
        <end position="1320"/>
    </location>
</feature>
<keyword evidence="3 13" id="KW-0812">Transmembrane</keyword>
<comment type="subcellular location">
    <subcellularLocation>
        <location evidence="1">Endomembrane system</location>
        <topology evidence="1">Multi-pass membrane protein</topology>
    </subcellularLocation>
</comment>
<evidence type="ECO:0000256" key="6">
    <source>
        <dbReference type="ARBA" id="ARBA00022840"/>
    </source>
</evidence>
<evidence type="ECO:0000313" key="16">
    <source>
        <dbReference type="Proteomes" id="UP001187531"/>
    </source>
</evidence>
<dbReference type="InterPro" id="IPR003593">
    <property type="entry name" value="AAA+_ATPase"/>
</dbReference>
<dbReference type="Pfam" id="PF00005">
    <property type="entry name" value="ABC_tran"/>
    <property type="match status" value="2"/>
</dbReference>
<evidence type="ECO:0000256" key="3">
    <source>
        <dbReference type="ARBA" id="ARBA00022692"/>
    </source>
</evidence>
<dbReference type="SUPFAM" id="SSF52540">
    <property type="entry name" value="P-loop containing nucleoside triphosphate hydrolases"/>
    <property type="match status" value="2"/>
</dbReference>
<dbReference type="FunFam" id="3.40.50.300:FF:000327">
    <property type="entry name" value="ATP-binding cassette sub-family A member 3"/>
    <property type="match status" value="1"/>
</dbReference>
<feature type="transmembrane region" description="Helical" evidence="13">
    <location>
        <begin position="1031"/>
        <end position="1052"/>
    </location>
</feature>
<dbReference type="InterPro" id="IPR003439">
    <property type="entry name" value="ABC_transporter-like_ATP-bd"/>
</dbReference>
<dbReference type="Pfam" id="PF23321">
    <property type="entry name" value="R1_ABCA1"/>
    <property type="match status" value="1"/>
</dbReference>
<dbReference type="InterPro" id="IPR017871">
    <property type="entry name" value="ABC_transporter-like_CS"/>
</dbReference>
<gene>
    <name evidence="15" type="ORF">QYM36_012053</name>
</gene>
<comment type="caution">
    <text evidence="15">The sequence shown here is derived from an EMBL/GenBank/DDBJ whole genome shotgun (WGS) entry which is preliminary data.</text>
</comment>
<feature type="transmembrane region" description="Helical" evidence="13">
    <location>
        <begin position="1355"/>
        <end position="1374"/>
    </location>
</feature>
<protein>
    <recommendedName>
        <fullName evidence="14">ABC transporter domain-containing protein</fullName>
    </recommendedName>
</protein>
<dbReference type="FunFam" id="3.40.50.300:FF:000465">
    <property type="entry name" value="ATP-binding cassette, sub-family A (ABC1), member 3"/>
    <property type="match status" value="1"/>
</dbReference>
<comment type="catalytic activity">
    <reaction evidence="11">
        <text>cholesterol(in) + ATP + H2O = cholesterol(out) + ADP + phosphate + H(+)</text>
        <dbReference type="Rhea" id="RHEA:39051"/>
        <dbReference type="ChEBI" id="CHEBI:15377"/>
        <dbReference type="ChEBI" id="CHEBI:15378"/>
        <dbReference type="ChEBI" id="CHEBI:16113"/>
        <dbReference type="ChEBI" id="CHEBI:30616"/>
        <dbReference type="ChEBI" id="CHEBI:43474"/>
        <dbReference type="ChEBI" id="CHEBI:456216"/>
    </reaction>
    <physiologicalReaction direction="left-to-right" evidence="11">
        <dbReference type="Rhea" id="RHEA:39052"/>
    </physiologicalReaction>
</comment>
<feature type="domain" description="ABC transporter" evidence="14">
    <location>
        <begin position="1518"/>
        <end position="1749"/>
    </location>
</feature>
<evidence type="ECO:0000256" key="11">
    <source>
        <dbReference type="ARBA" id="ARBA00050894"/>
    </source>
</evidence>
<keyword evidence="9 13" id="KW-0472">Membrane</keyword>
<dbReference type="GO" id="GO:0016020">
    <property type="term" value="C:membrane"/>
    <property type="evidence" value="ECO:0007669"/>
    <property type="project" value="InterPro"/>
</dbReference>
<feature type="transmembrane region" description="Helical" evidence="13">
    <location>
        <begin position="1326"/>
        <end position="1348"/>
    </location>
</feature>
<feature type="transmembrane region" description="Helical" evidence="13">
    <location>
        <begin position="513"/>
        <end position="534"/>
    </location>
</feature>
<dbReference type="InterPro" id="IPR026082">
    <property type="entry name" value="ABCA"/>
</dbReference>
<feature type="transmembrane region" description="Helical" evidence="13">
    <location>
        <begin position="409"/>
        <end position="434"/>
    </location>
</feature>
<keyword evidence="4" id="KW-0677">Repeat</keyword>
<evidence type="ECO:0000313" key="15">
    <source>
        <dbReference type="EMBL" id="KAK2710747.1"/>
    </source>
</evidence>
<dbReference type="Gene3D" id="3.40.50.300">
    <property type="entry name" value="P-loop containing nucleotide triphosphate hydrolases"/>
    <property type="match status" value="2"/>
</dbReference>
<keyword evidence="10" id="KW-0325">Glycoprotein</keyword>
<dbReference type="PANTHER" id="PTHR19229:SF250">
    <property type="entry name" value="ABC TRANSPORTER DOMAIN-CONTAINING PROTEIN-RELATED"/>
    <property type="match status" value="1"/>
</dbReference>
<dbReference type="CDD" id="cd03263">
    <property type="entry name" value="ABC_subfamily_A"/>
    <property type="match status" value="2"/>
</dbReference>
<feature type="domain" description="ABC transporter" evidence="14">
    <location>
        <begin position="639"/>
        <end position="869"/>
    </location>
</feature>
<dbReference type="PROSITE" id="PS50893">
    <property type="entry name" value="ABC_TRANSPORTER_2"/>
    <property type="match status" value="2"/>
</dbReference>
<dbReference type="InterPro" id="IPR056264">
    <property type="entry name" value="R2_ABCA1-4-like"/>
</dbReference>
<feature type="transmembrane region" description="Helical" evidence="13">
    <location>
        <begin position="1267"/>
        <end position="1284"/>
    </location>
</feature>
<dbReference type="InterPro" id="IPR027417">
    <property type="entry name" value="P-loop_NTPase"/>
</dbReference>
<feature type="transmembrane region" description="Helical" evidence="13">
    <location>
        <begin position="1440"/>
        <end position="1457"/>
    </location>
</feature>
<reference evidence="15" key="1">
    <citation type="submission" date="2023-07" db="EMBL/GenBank/DDBJ databases">
        <title>Chromosome-level genome assembly of Artemia franciscana.</title>
        <authorList>
            <person name="Jo E."/>
        </authorList>
    </citation>
    <scope>NUCLEOTIDE SEQUENCE</scope>
    <source>
        <tissue evidence="15">Whole body</tissue>
    </source>
</reference>
<evidence type="ECO:0000256" key="1">
    <source>
        <dbReference type="ARBA" id="ARBA00004127"/>
    </source>
</evidence>
<dbReference type="GO" id="GO:0005737">
    <property type="term" value="C:cytoplasm"/>
    <property type="evidence" value="ECO:0007669"/>
    <property type="project" value="UniProtKB-ARBA"/>
</dbReference>